<dbReference type="Proteomes" id="UP000594638">
    <property type="component" value="Unassembled WGS sequence"/>
</dbReference>
<dbReference type="PANTHER" id="PTHR47068">
    <property type="entry name" value="OS02G0659100 PROTEIN"/>
    <property type="match status" value="1"/>
</dbReference>
<organism evidence="3 4">
    <name type="scientific">Olea europaea subsp. europaea</name>
    <dbReference type="NCBI Taxonomy" id="158383"/>
    <lineage>
        <taxon>Eukaryota</taxon>
        <taxon>Viridiplantae</taxon>
        <taxon>Streptophyta</taxon>
        <taxon>Embryophyta</taxon>
        <taxon>Tracheophyta</taxon>
        <taxon>Spermatophyta</taxon>
        <taxon>Magnoliopsida</taxon>
        <taxon>eudicotyledons</taxon>
        <taxon>Gunneridae</taxon>
        <taxon>Pentapetalae</taxon>
        <taxon>asterids</taxon>
        <taxon>lamiids</taxon>
        <taxon>Lamiales</taxon>
        <taxon>Oleaceae</taxon>
        <taxon>Oleeae</taxon>
        <taxon>Olea</taxon>
    </lineage>
</organism>
<accession>A0A8S0PXN6</accession>
<dbReference type="PROSITE" id="PS00028">
    <property type="entry name" value="ZINC_FINGER_C2H2_1"/>
    <property type="match status" value="3"/>
</dbReference>
<dbReference type="PANTHER" id="PTHR47068:SF3">
    <property type="entry name" value="ZINC FINGER PROTEIN ZAT1-LIKE"/>
    <property type="match status" value="1"/>
</dbReference>
<dbReference type="SUPFAM" id="SSF57667">
    <property type="entry name" value="beta-beta-alpha zinc fingers"/>
    <property type="match status" value="1"/>
</dbReference>
<dbReference type="InterPro" id="IPR013087">
    <property type="entry name" value="Znf_C2H2_type"/>
</dbReference>
<evidence type="ECO:0000259" key="2">
    <source>
        <dbReference type="PROSITE" id="PS50157"/>
    </source>
</evidence>
<dbReference type="PROSITE" id="PS50157">
    <property type="entry name" value="ZINC_FINGER_C2H2_2"/>
    <property type="match status" value="2"/>
</dbReference>
<keyword evidence="1" id="KW-0863">Zinc-finger</keyword>
<dbReference type="GO" id="GO:0008270">
    <property type="term" value="F:zinc ion binding"/>
    <property type="evidence" value="ECO:0007669"/>
    <property type="project" value="UniProtKB-KW"/>
</dbReference>
<protein>
    <submittedName>
        <fullName evidence="3">Zinc finger ZAT9-like</fullName>
    </submittedName>
</protein>
<evidence type="ECO:0000256" key="1">
    <source>
        <dbReference type="PROSITE-ProRule" id="PRU00042"/>
    </source>
</evidence>
<dbReference type="OrthoDB" id="6077919at2759"/>
<dbReference type="AlphaFoldDB" id="A0A8S0PXN6"/>
<keyword evidence="1" id="KW-0862">Zinc</keyword>
<name>A0A8S0PXN6_OLEEU</name>
<feature type="domain" description="C2H2-type" evidence="2">
    <location>
        <begin position="220"/>
        <end position="242"/>
    </location>
</feature>
<keyword evidence="1" id="KW-0479">Metal-binding</keyword>
<gene>
    <name evidence="3" type="ORF">OLEA9_A019786</name>
</gene>
<feature type="domain" description="C2H2-type" evidence="2">
    <location>
        <begin position="148"/>
        <end position="175"/>
    </location>
</feature>
<dbReference type="SMART" id="SM00355">
    <property type="entry name" value="ZnF_C2H2"/>
    <property type="match status" value="3"/>
</dbReference>
<dbReference type="Gene3D" id="3.30.160.60">
    <property type="entry name" value="Classic Zinc Finger"/>
    <property type="match status" value="1"/>
</dbReference>
<dbReference type="EMBL" id="CACTIH010000285">
    <property type="protein sequence ID" value="CAA2958776.1"/>
    <property type="molecule type" value="Genomic_DNA"/>
</dbReference>
<proteinExistence type="predicted"/>
<keyword evidence="4" id="KW-1185">Reference proteome</keyword>
<dbReference type="Pfam" id="PF13912">
    <property type="entry name" value="zf-C2H2_6"/>
    <property type="match status" value="3"/>
</dbReference>
<dbReference type="InterPro" id="IPR036236">
    <property type="entry name" value="Znf_C2H2_sf"/>
</dbReference>
<sequence length="379" mass="42539">MVGNVSCGEEEKQERSGRHFCKVCNEGFRCGGALGGHMRAHVIGDINNVEEENSRNELSEGNYKHPYSLQAKTSRYVGYQVSEEERHKQKSKATIKMDNNYDDHDRYSVSSEEEDLANCLVLLSNTSCALSNKKEIIKAKQVEIKGMFQCKSCKKIFNSHQALGGHRASHKKVKGCFAVKLENPINNIIEQDLIADMEDDEVLTTLESHDSYSKKTSKVHECSVCRRVFSSGQALGGHKRCHWLTSTSVDNAFIPRFHKFQNDHSQELCKKPDLAPASIPAQHDRNLSSRENITADNTISKYEDSTRLYQKQWGKGKVFNSITSQNQHKIQGTNPVMIPDGLNSENTTEIKLNDLREMNLDGGSSNWLQVGIASTANIS</sequence>
<evidence type="ECO:0000313" key="3">
    <source>
        <dbReference type="EMBL" id="CAA2958776.1"/>
    </source>
</evidence>
<comment type="caution">
    <text evidence="3">The sequence shown here is derived from an EMBL/GenBank/DDBJ whole genome shotgun (WGS) entry which is preliminary data.</text>
</comment>
<evidence type="ECO:0000313" key="4">
    <source>
        <dbReference type="Proteomes" id="UP000594638"/>
    </source>
</evidence>
<reference evidence="3 4" key="1">
    <citation type="submission" date="2019-12" db="EMBL/GenBank/DDBJ databases">
        <authorList>
            <person name="Alioto T."/>
            <person name="Alioto T."/>
            <person name="Gomez Garrido J."/>
        </authorList>
    </citation>
    <scope>NUCLEOTIDE SEQUENCE [LARGE SCALE GENOMIC DNA]</scope>
</reference>
<dbReference type="Gramene" id="OE9A019786T1">
    <property type="protein sequence ID" value="OE9A019786C1"/>
    <property type="gene ID" value="OE9A019786"/>
</dbReference>